<dbReference type="Pfam" id="PF04222">
    <property type="entry name" value="DUF416"/>
    <property type="match status" value="1"/>
</dbReference>
<dbReference type="InterPro" id="IPR007338">
    <property type="entry name" value="DUF416"/>
</dbReference>
<reference evidence="2" key="1">
    <citation type="submission" date="2016-10" db="EMBL/GenBank/DDBJ databases">
        <authorList>
            <person name="Varghese N."/>
            <person name="Submissions S."/>
        </authorList>
    </citation>
    <scope>NUCLEOTIDE SEQUENCE [LARGE SCALE GENOMIC DNA]</scope>
    <source>
        <strain evidence="2">CGMCC 1.10971</strain>
    </source>
</reference>
<dbReference type="RefSeq" id="WP_090730879.1">
    <property type="nucleotide sequence ID" value="NZ_FOOU01000023.1"/>
</dbReference>
<dbReference type="Proteomes" id="UP000198623">
    <property type="component" value="Unassembled WGS sequence"/>
</dbReference>
<dbReference type="Gene3D" id="1.20.1590.10">
    <property type="entry name" value="YP_001051499.1 domain like"/>
    <property type="match status" value="1"/>
</dbReference>
<evidence type="ECO:0000313" key="1">
    <source>
        <dbReference type="EMBL" id="SFG97098.1"/>
    </source>
</evidence>
<name>A0A1I2W6Q3_9GAMM</name>
<gene>
    <name evidence="1" type="ORF">SAMN05216175_1234</name>
</gene>
<protein>
    <recommendedName>
        <fullName evidence="3">DUF416 family protein</fullName>
    </recommendedName>
</protein>
<dbReference type="STRING" id="1045558.SAMN05216175_1234"/>
<keyword evidence="2" id="KW-1185">Reference proteome</keyword>
<evidence type="ECO:0000313" key="2">
    <source>
        <dbReference type="Proteomes" id="UP000198623"/>
    </source>
</evidence>
<sequence length="202" mass="22474">MTDRLPVEAQLRSLDHKKLAAYCAALTERQFPNFVLFSKLTEFGDIKQLETVLDGVWQSLVPGGAKMNFEVQLDKVDANMPNLDEYEMYGASPALDAVVSLYSTLTCILEADVDEAIAVGNVSRECVAMFIEISEGDDQMSDEEIIRLINNHDLMIQEDEFHEEVAERLVAVKQLDKAFISELRALANNQGVSNIGISDEDA</sequence>
<proteinExistence type="predicted"/>
<dbReference type="InterPro" id="IPR023381">
    <property type="entry name" value="YP001051499.1-like_dom_sf"/>
</dbReference>
<accession>A0A1I2W6Q3</accession>
<organism evidence="1 2">
    <name type="scientific">Neptunomonas qingdaonensis</name>
    <dbReference type="NCBI Taxonomy" id="1045558"/>
    <lineage>
        <taxon>Bacteria</taxon>
        <taxon>Pseudomonadati</taxon>
        <taxon>Pseudomonadota</taxon>
        <taxon>Gammaproteobacteria</taxon>
        <taxon>Oceanospirillales</taxon>
        <taxon>Oceanospirillaceae</taxon>
        <taxon>Neptunomonas</taxon>
    </lineage>
</organism>
<dbReference type="AlphaFoldDB" id="A0A1I2W6Q3"/>
<evidence type="ECO:0008006" key="3">
    <source>
        <dbReference type="Google" id="ProtNLM"/>
    </source>
</evidence>
<dbReference type="OrthoDB" id="9204516at2"/>
<dbReference type="EMBL" id="FOOU01000023">
    <property type="protein sequence ID" value="SFG97098.1"/>
    <property type="molecule type" value="Genomic_DNA"/>
</dbReference>